<evidence type="ECO:0000313" key="2">
    <source>
        <dbReference type="EMBL" id="VAW80048.1"/>
    </source>
</evidence>
<accession>A0A3B0YGK4</accession>
<reference evidence="2" key="1">
    <citation type="submission" date="2018-06" db="EMBL/GenBank/DDBJ databases">
        <authorList>
            <person name="Zhirakovskaya E."/>
        </authorList>
    </citation>
    <scope>NUCLEOTIDE SEQUENCE</scope>
</reference>
<gene>
    <name evidence="2" type="ORF">MNBD_GAMMA13-1750</name>
</gene>
<organism evidence="2">
    <name type="scientific">hydrothermal vent metagenome</name>
    <dbReference type="NCBI Taxonomy" id="652676"/>
    <lineage>
        <taxon>unclassified sequences</taxon>
        <taxon>metagenomes</taxon>
        <taxon>ecological metagenomes</taxon>
    </lineage>
</organism>
<name>A0A3B0YGK4_9ZZZZ</name>
<evidence type="ECO:0000256" key="1">
    <source>
        <dbReference type="SAM" id="MobiDB-lite"/>
    </source>
</evidence>
<proteinExistence type="predicted"/>
<protein>
    <recommendedName>
        <fullName evidence="3">Crp/Fnr family transcriptional regulator</fullName>
    </recommendedName>
</protein>
<sequence>MTPAQKETFLKLLDDLSAVDTAAVVSFAEFLSSRGGEFSLPVFSPPEPPPPVEIPEPEDIPRPEEEKVVAAVKRLSKTYFMLDKKAMLTETSDLVTQHIIQRRDVVEVIDELEAVFSRQYQQLKGGAPD</sequence>
<dbReference type="EMBL" id="UOFK01000210">
    <property type="protein sequence ID" value="VAW80048.1"/>
    <property type="molecule type" value="Genomic_DNA"/>
</dbReference>
<dbReference type="AlphaFoldDB" id="A0A3B0YGK4"/>
<feature type="compositionally biased region" description="Pro residues" evidence="1">
    <location>
        <begin position="43"/>
        <end position="54"/>
    </location>
</feature>
<evidence type="ECO:0008006" key="3">
    <source>
        <dbReference type="Google" id="ProtNLM"/>
    </source>
</evidence>
<feature type="region of interest" description="Disordered" evidence="1">
    <location>
        <begin position="41"/>
        <end position="62"/>
    </location>
</feature>